<dbReference type="InterPro" id="IPR013098">
    <property type="entry name" value="Ig_I-set"/>
</dbReference>
<reference evidence="2" key="1">
    <citation type="submission" date="2008-04" db="EMBL/GenBank/DDBJ databases">
        <authorList>
            <person name="Faury N."/>
            <person name="Renault T."/>
            <person name="Barbosa-Solomieu V."/>
            <person name="Brunetiere C."/>
            <person name="Moreau K."/>
        </authorList>
    </citation>
    <scope>NUCLEOTIDE SEQUENCE</scope>
</reference>
<proteinExistence type="evidence at transcript level"/>
<organism evidence="2">
    <name type="scientific">Magallana gigas</name>
    <name type="common">Pacific oyster</name>
    <name type="synonym">Crassostrea gigas</name>
    <dbReference type="NCBI Taxonomy" id="29159"/>
    <lineage>
        <taxon>Eukaryota</taxon>
        <taxon>Metazoa</taxon>
        <taxon>Spiralia</taxon>
        <taxon>Lophotrochozoa</taxon>
        <taxon>Mollusca</taxon>
        <taxon>Bivalvia</taxon>
        <taxon>Autobranchia</taxon>
        <taxon>Pteriomorphia</taxon>
        <taxon>Ostreida</taxon>
        <taxon>Ostreoidea</taxon>
        <taxon>Ostreidae</taxon>
        <taxon>Magallana</taxon>
    </lineage>
</organism>
<dbReference type="Pfam" id="PF07679">
    <property type="entry name" value="I-set"/>
    <property type="match status" value="1"/>
</dbReference>
<feature type="domain" description="Ig-like" evidence="1">
    <location>
        <begin position="1"/>
        <end position="62"/>
    </location>
</feature>
<dbReference type="InterPro" id="IPR013783">
    <property type="entry name" value="Ig-like_fold"/>
</dbReference>
<dbReference type="EMBL" id="EU678312">
    <property type="protein sequence ID" value="ACH42083.1"/>
    <property type="molecule type" value="mRNA"/>
</dbReference>
<dbReference type="Gene3D" id="2.60.40.10">
    <property type="entry name" value="Immunoglobulins"/>
    <property type="match status" value="1"/>
</dbReference>
<evidence type="ECO:0000259" key="1">
    <source>
        <dbReference type="PROSITE" id="PS50835"/>
    </source>
</evidence>
<dbReference type="InterPro" id="IPR007110">
    <property type="entry name" value="Ig-like_dom"/>
</dbReference>
<protein>
    <submittedName>
        <fullName evidence="2">Immunoglobulin domain cell adhesion molecule subfamily protein</fullName>
    </submittedName>
</protein>
<dbReference type="SUPFAM" id="SSF48726">
    <property type="entry name" value="Immunoglobulin"/>
    <property type="match status" value="1"/>
</dbReference>
<name>C3S7I6_MAGGI</name>
<dbReference type="InterPro" id="IPR036179">
    <property type="entry name" value="Ig-like_dom_sf"/>
</dbReference>
<dbReference type="PROSITE" id="PS50835">
    <property type="entry name" value="IG_LIKE"/>
    <property type="match status" value="1"/>
</dbReference>
<dbReference type="AlphaFoldDB" id="C3S7I6"/>
<accession>C3S7I6</accession>
<sequence>MFSGYPVPDIEWMSLDKFTTIKNTTGKYIISDFGRVLTIINAKPDNEGFYSCTGNGTTNSLSQRVFLNVTCTLMWFLVLQT</sequence>
<evidence type="ECO:0000313" key="2">
    <source>
        <dbReference type="EMBL" id="ACH42083.1"/>
    </source>
</evidence>